<proteinExistence type="inferred from homology"/>
<evidence type="ECO:0000256" key="7">
    <source>
        <dbReference type="ARBA" id="ARBA00023010"/>
    </source>
</evidence>
<keyword evidence="4 9" id="KW-0812">Transmembrane</keyword>
<dbReference type="GO" id="GO:0033281">
    <property type="term" value="C:TAT protein transport complex"/>
    <property type="evidence" value="ECO:0007669"/>
    <property type="project" value="UniProtKB-UniRule"/>
</dbReference>
<dbReference type="PANTHER" id="PTHR33162:SF1">
    <property type="entry name" value="SEC-INDEPENDENT PROTEIN TRANSLOCASE PROTEIN TATA, CHLOROPLASTIC"/>
    <property type="match status" value="1"/>
</dbReference>
<dbReference type="InterPro" id="IPR018448">
    <property type="entry name" value="TatB"/>
</dbReference>
<dbReference type="Pfam" id="PF02416">
    <property type="entry name" value="TatA_B_E"/>
    <property type="match status" value="1"/>
</dbReference>
<evidence type="ECO:0000256" key="10">
    <source>
        <dbReference type="SAM" id="MobiDB-lite"/>
    </source>
</evidence>
<dbReference type="PANTHER" id="PTHR33162">
    <property type="entry name" value="SEC-INDEPENDENT PROTEIN TRANSLOCASE PROTEIN TATA, CHLOROPLASTIC"/>
    <property type="match status" value="1"/>
</dbReference>
<keyword evidence="6 9" id="KW-1133">Transmembrane helix</keyword>
<dbReference type="Gene3D" id="1.20.5.3310">
    <property type="match status" value="1"/>
</dbReference>
<comment type="subunit">
    <text evidence="9">The Tat system comprises two distinct complexes: a TatABC complex, containing multiple copies of TatA, TatB and TatC subunits, and a separate TatA complex, containing only TatA subunits. Substrates initially bind to the TatABC complex, which probably triggers association of the separate TatA complex to form the active translocon.</text>
</comment>
<keyword evidence="8 9" id="KW-0472">Membrane</keyword>
<protein>
    <recommendedName>
        <fullName evidence="9">Sec-independent protein translocase protein TatB</fullName>
    </recommendedName>
</protein>
<evidence type="ECO:0000256" key="3">
    <source>
        <dbReference type="ARBA" id="ARBA00022475"/>
    </source>
</evidence>
<reference evidence="11" key="1">
    <citation type="submission" date="2014-07" db="EMBL/GenBank/DDBJ databases">
        <authorList>
            <person name="Urmite Genomes Urmite Genomes"/>
        </authorList>
    </citation>
    <scope>NUCLEOTIDE SEQUENCE</scope>
    <source>
        <strain evidence="11">12M76_air</strain>
    </source>
</reference>
<dbReference type="PATRIC" id="fig|1461581.3.peg.1848"/>
<evidence type="ECO:0000256" key="9">
    <source>
        <dbReference type="HAMAP-Rule" id="MF_00237"/>
    </source>
</evidence>
<keyword evidence="7 9" id="KW-0811">Translocation</keyword>
<evidence type="ECO:0000256" key="2">
    <source>
        <dbReference type="ARBA" id="ARBA00022448"/>
    </source>
</evidence>
<evidence type="ECO:0000256" key="4">
    <source>
        <dbReference type="ARBA" id="ARBA00022692"/>
    </source>
</evidence>
<comment type="similarity">
    <text evidence="9">Belongs to the TatB family.</text>
</comment>
<name>A0A078MI64_9PSED</name>
<dbReference type="GO" id="GO:0008320">
    <property type="term" value="F:protein transmembrane transporter activity"/>
    <property type="evidence" value="ECO:0007669"/>
    <property type="project" value="UniProtKB-UniRule"/>
</dbReference>
<comment type="function">
    <text evidence="9">Part of the twin-arginine translocation (Tat) system that transports large folded proteins containing a characteristic twin-arginine motif in their signal peptide across membranes. Together with TatC, TatB is part of a receptor directly interacting with Tat signal peptides. TatB may form an oligomeric binding site that transiently accommodates folded Tat precursor proteins before their translocation.</text>
</comment>
<gene>
    <name evidence="9 11" type="primary">tatB</name>
    <name evidence="11" type="ORF">BN1049_01871</name>
</gene>
<dbReference type="PRINTS" id="PR01506">
    <property type="entry name" value="TATBPROTEIN"/>
</dbReference>
<feature type="compositionally biased region" description="Basic and acidic residues" evidence="10">
    <location>
        <begin position="70"/>
        <end position="82"/>
    </location>
</feature>
<sequence length="128" mass="13460">MFDIGFLEMTVVAVVALLVLGPERLPGAVRMAGLYIGRIKRSLADVRSQVEREMGADEIRQALHNEKIMADLAKKKPGESNVKRATGTTTEATPVAAEAKPATAVGDPPSPAADAAARPTDDDPTAPK</sequence>
<dbReference type="EMBL" id="LM997413">
    <property type="protein sequence ID" value="CEA05067.1"/>
    <property type="molecule type" value="Genomic_DNA"/>
</dbReference>
<comment type="subcellular location">
    <subcellularLocation>
        <location evidence="9">Cell membrane</location>
        <topology evidence="9">Single-pass membrane protein</topology>
    </subcellularLocation>
    <subcellularLocation>
        <location evidence="1">Membrane</location>
        <topology evidence="1">Single-pass membrane protein</topology>
    </subcellularLocation>
</comment>
<evidence type="ECO:0000313" key="11">
    <source>
        <dbReference type="EMBL" id="CEA05067.1"/>
    </source>
</evidence>
<evidence type="ECO:0000256" key="8">
    <source>
        <dbReference type="ARBA" id="ARBA00023136"/>
    </source>
</evidence>
<feature type="region of interest" description="Disordered" evidence="10">
    <location>
        <begin position="70"/>
        <end position="128"/>
    </location>
</feature>
<dbReference type="EMBL" id="LK391969">
    <property type="protein sequence ID" value="CEF26935.1"/>
    <property type="molecule type" value="Genomic_DNA"/>
</dbReference>
<keyword evidence="5 9" id="KW-0653">Protein transport</keyword>
<dbReference type="AlphaFoldDB" id="A0A078MI64"/>
<organism evidence="11">
    <name type="scientific">Pseudomonas saudimassiliensis</name>
    <dbReference type="NCBI Taxonomy" id="1461581"/>
    <lineage>
        <taxon>Bacteria</taxon>
        <taxon>Pseudomonadati</taxon>
        <taxon>Pseudomonadota</taxon>
        <taxon>Gammaproteobacteria</taxon>
        <taxon>Pseudomonadales</taxon>
        <taxon>Pseudomonadaceae</taxon>
        <taxon>Pseudomonas</taxon>
    </lineage>
</organism>
<dbReference type="GO" id="GO:0043953">
    <property type="term" value="P:protein transport by the Tat complex"/>
    <property type="evidence" value="ECO:0007669"/>
    <property type="project" value="UniProtKB-UniRule"/>
</dbReference>
<feature type="compositionally biased region" description="Low complexity" evidence="10">
    <location>
        <begin position="85"/>
        <end position="118"/>
    </location>
</feature>
<evidence type="ECO:0000256" key="5">
    <source>
        <dbReference type="ARBA" id="ARBA00022927"/>
    </source>
</evidence>
<dbReference type="HAMAP" id="MF_00237">
    <property type="entry name" value="TatB"/>
    <property type="match status" value="1"/>
</dbReference>
<evidence type="ECO:0000256" key="6">
    <source>
        <dbReference type="ARBA" id="ARBA00022989"/>
    </source>
</evidence>
<evidence type="ECO:0000256" key="1">
    <source>
        <dbReference type="ARBA" id="ARBA00004167"/>
    </source>
</evidence>
<keyword evidence="3 9" id="KW-1003">Cell membrane</keyword>
<dbReference type="OrthoDB" id="9816005at2"/>
<accession>A0A078MI64</accession>
<dbReference type="RefSeq" id="WP_044499513.1">
    <property type="nucleotide sequence ID" value="NZ_LK391969.1"/>
</dbReference>
<dbReference type="NCBIfam" id="TIGR01410">
    <property type="entry name" value="tatB"/>
    <property type="match status" value="1"/>
</dbReference>
<keyword evidence="2 9" id="KW-0813">Transport</keyword>
<dbReference type="InterPro" id="IPR003369">
    <property type="entry name" value="TatA/B/E"/>
</dbReference>